<dbReference type="AlphaFoldDB" id="A0A0D6EPK1"/>
<dbReference type="Pfam" id="PF04444">
    <property type="entry name" value="Dioxygenase_N"/>
    <property type="match status" value="1"/>
</dbReference>
<dbReference type="PANTHER" id="PTHR33711">
    <property type="entry name" value="DIOXYGENASE, PUTATIVE (AFU_ORTHOLOGUE AFUA_2G02910)-RELATED"/>
    <property type="match status" value="1"/>
</dbReference>
<dbReference type="SUPFAM" id="SSF49482">
    <property type="entry name" value="Aromatic compound dioxygenase"/>
    <property type="match status" value="1"/>
</dbReference>
<accession>A0A0D6EPK1</accession>
<evidence type="ECO:0000256" key="6">
    <source>
        <dbReference type="ARBA" id="ARBA00023004"/>
    </source>
</evidence>
<evidence type="ECO:0000256" key="3">
    <source>
        <dbReference type="ARBA" id="ARBA00022723"/>
    </source>
</evidence>
<dbReference type="Proteomes" id="UP000243876">
    <property type="component" value="Unassembled WGS sequence"/>
</dbReference>
<reference evidence="9" key="1">
    <citation type="submission" date="2015-02" db="EMBL/GenBank/DDBJ databases">
        <authorList>
            <person name="Gon?alves P."/>
        </authorList>
    </citation>
    <scope>NUCLEOTIDE SEQUENCE [LARGE SCALE GENOMIC DNA]</scope>
</reference>
<keyword evidence="5" id="KW-0560">Oxidoreductase</keyword>
<keyword evidence="3" id="KW-0479">Metal-binding</keyword>
<evidence type="ECO:0000256" key="5">
    <source>
        <dbReference type="ARBA" id="ARBA00023002"/>
    </source>
</evidence>
<evidence type="ECO:0000256" key="2">
    <source>
        <dbReference type="ARBA" id="ARBA00007825"/>
    </source>
</evidence>
<dbReference type="GO" id="GO:0009712">
    <property type="term" value="P:catechol-containing compound metabolic process"/>
    <property type="evidence" value="ECO:0007669"/>
    <property type="project" value="InterPro"/>
</dbReference>
<keyword evidence="9" id="KW-1185">Reference proteome</keyword>
<sequence>MATTDYSAYTQSVIDAIGAKASPRVKQAFPILIKHLHQASCADDAGNSPSVETQVIEAELTVEEWLESCDLLIAAGKISSEKRNEMVLVSDVLGVESLVDMMEHARYAAANVDATASAILGPFYRKGVPVYPNGTSIVRMKEPGAPFVHLYGTVTGPDGKPIKGALVDVWHDAPDGFYDSQSPEKVEYHCRGRFETDSEGRYNLICLKPTPYPIPFDASAGKLLQMMDRHPYRPAHIHFYVQAPGHKTLVTQVFDRESKYLDDDAVFAVKDSLLVDFVPAKEPVPKGGDFDEEVKLELRYDVSLAGEKDVDDSKYQG</sequence>
<dbReference type="InterPro" id="IPR000627">
    <property type="entry name" value="Intradiol_dOase_C"/>
</dbReference>
<dbReference type="GO" id="GO:0008199">
    <property type="term" value="F:ferric iron binding"/>
    <property type="evidence" value="ECO:0007669"/>
    <property type="project" value="InterPro"/>
</dbReference>
<protein>
    <submittedName>
        <fullName evidence="8">SPOSA6832_03270-mRNA-1:cds</fullName>
    </submittedName>
</protein>
<evidence type="ECO:0000313" key="8">
    <source>
        <dbReference type="EMBL" id="CEQ41540.1"/>
    </source>
</evidence>
<dbReference type="Pfam" id="PF00775">
    <property type="entry name" value="Dioxygenase_C"/>
    <property type="match status" value="1"/>
</dbReference>
<comment type="cofactor">
    <cofactor evidence="1">
        <name>Fe(3+)</name>
        <dbReference type="ChEBI" id="CHEBI:29034"/>
    </cofactor>
</comment>
<dbReference type="InterPro" id="IPR015889">
    <property type="entry name" value="Intradiol_dOase_core"/>
</dbReference>
<organism evidence="8 9">
    <name type="scientific">Sporidiobolus salmonicolor</name>
    <name type="common">Yeast-like fungus</name>
    <name type="synonym">Sporobolomyces salmonicolor</name>
    <dbReference type="NCBI Taxonomy" id="5005"/>
    <lineage>
        <taxon>Eukaryota</taxon>
        <taxon>Fungi</taxon>
        <taxon>Dikarya</taxon>
        <taxon>Basidiomycota</taxon>
        <taxon>Pucciniomycotina</taxon>
        <taxon>Microbotryomycetes</taxon>
        <taxon>Sporidiobolales</taxon>
        <taxon>Sporidiobolaceae</taxon>
        <taxon>Sporobolomyces</taxon>
    </lineage>
</organism>
<dbReference type="InterPro" id="IPR050770">
    <property type="entry name" value="Intradiol_RC_Dioxygenase"/>
</dbReference>
<proteinExistence type="inferred from homology"/>
<gene>
    <name evidence="8" type="primary">SPOSA6832_03270</name>
</gene>
<keyword evidence="6" id="KW-0408">Iron</keyword>
<dbReference type="PROSITE" id="PS00083">
    <property type="entry name" value="INTRADIOL_DIOXYGENAS"/>
    <property type="match status" value="1"/>
</dbReference>
<evidence type="ECO:0000256" key="4">
    <source>
        <dbReference type="ARBA" id="ARBA00022964"/>
    </source>
</evidence>
<dbReference type="OrthoDB" id="5238185at2759"/>
<dbReference type="GO" id="GO:0018576">
    <property type="term" value="F:catechol 1,2-dioxygenase activity"/>
    <property type="evidence" value="ECO:0007669"/>
    <property type="project" value="InterPro"/>
</dbReference>
<evidence type="ECO:0000259" key="7">
    <source>
        <dbReference type="PROSITE" id="PS00083"/>
    </source>
</evidence>
<keyword evidence="4" id="KW-0223">Dioxygenase</keyword>
<dbReference type="InterPro" id="IPR007535">
    <property type="entry name" value="Catechol_dOase_N"/>
</dbReference>
<evidence type="ECO:0000256" key="1">
    <source>
        <dbReference type="ARBA" id="ARBA00001965"/>
    </source>
</evidence>
<dbReference type="EMBL" id="CENE01000015">
    <property type="protein sequence ID" value="CEQ41540.1"/>
    <property type="molecule type" value="Genomic_DNA"/>
</dbReference>
<name>A0A0D6EPK1_SPOSA</name>
<comment type="similarity">
    <text evidence="2">Belongs to the intradiol ring-cleavage dioxygenase family.</text>
</comment>
<dbReference type="Gene3D" id="2.60.130.10">
    <property type="entry name" value="Aromatic compound dioxygenase"/>
    <property type="match status" value="1"/>
</dbReference>
<evidence type="ECO:0000313" key="9">
    <source>
        <dbReference type="Proteomes" id="UP000243876"/>
    </source>
</evidence>
<dbReference type="PANTHER" id="PTHR33711:SF7">
    <property type="entry name" value="INTRADIOL RING-CLEAVAGE DIOXYGENASES DOMAIN-CONTAINING PROTEIN-RELATED"/>
    <property type="match status" value="1"/>
</dbReference>
<feature type="domain" description="Intradiol ring-cleavage dioxygenases" evidence="7">
    <location>
        <begin position="150"/>
        <end position="178"/>
    </location>
</feature>